<dbReference type="EMBL" id="CP035631">
    <property type="protein sequence ID" value="WFF43154.1"/>
    <property type="molecule type" value="Genomic_DNA"/>
</dbReference>
<evidence type="ECO:0000256" key="6">
    <source>
        <dbReference type="ARBA" id="ARBA00022989"/>
    </source>
</evidence>
<dbReference type="InterPro" id="IPR035906">
    <property type="entry name" value="MetI-like_sf"/>
</dbReference>
<gene>
    <name evidence="10" type="ORF">EVC62_17585</name>
</gene>
<evidence type="ECO:0000313" key="10">
    <source>
        <dbReference type="EMBL" id="WFF43154.1"/>
    </source>
</evidence>
<dbReference type="CDD" id="cd06261">
    <property type="entry name" value="TM_PBP2"/>
    <property type="match status" value="1"/>
</dbReference>
<evidence type="ECO:0000313" key="11">
    <source>
        <dbReference type="Proteomes" id="UP001321526"/>
    </source>
</evidence>
<dbReference type="InterPro" id="IPR000515">
    <property type="entry name" value="MetI-like"/>
</dbReference>
<protein>
    <submittedName>
        <fullName evidence="10">ABC transporter permease</fullName>
    </submittedName>
</protein>
<comment type="similarity">
    <text evidence="2">Belongs to the binding-protein-dependent transport system permease family. CysTW subfamily.</text>
</comment>
<comment type="subcellular location">
    <subcellularLocation>
        <location evidence="1 8">Cell membrane</location>
        <topology evidence="1 8">Multi-pass membrane protein</topology>
    </subcellularLocation>
</comment>
<sequence length="309" mass="33500">MSKPESPYPLAAHSRSLSPDTRHLLWSVAPGVIWIVVFLVLPSLYLIGVAFMTNGPYGQPQMPLTLDAFSQLAGFGFLGWSPGNLYTLLRSLWQTLLATGLVILVAYPLAYRISISREKWRALMLLAVVVPSWTNQVIRAFGWMNLLSPGTPLAELAQFFGLIGPNMGLYPSNFAVTLGLIYNFLPFMVLPLYAAFEKLDYALVEAARDLYASPLRAFWLAVFPQTLPGLLAGTVLVSIPAFGMYVVPELLGGGRAMMLGNLVASQFAGGSNWPLGAAGALIMLLATFGGLFAMRRIGKRLSGGEEVVI</sequence>
<feature type="transmembrane region" description="Helical" evidence="8">
    <location>
        <begin position="24"/>
        <end position="52"/>
    </location>
</feature>
<keyword evidence="6 8" id="KW-1133">Transmembrane helix</keyword>
<evidence type="ECO:0000256" key="3">
    <source>
        <dbReference type="ARBA" id="ARBA00022448"/>
    </source>
</evidence>
<dbReference type="PANTHER" id="PTHR42929:SF1">
    <property type="entry name" value="INNER MEMBRANE ABC TRANSPORTER PERMEASE PROTEIN YDCU-RELATED"/>
    <property type="match status" value="1"/>
</dbReference>
<dbReference type="SUPFAM" id="SSF161098">
    <property type="entry name" value="MetI-like"/>
    <property type="match status" value="1"/>
</dbReference>
<feature type="transmembrane region" description="Helical" evidence="8">
    <location>
        <begin position="273"/>
        <end position="293"/>
    </location>
</feature>
<reference evidence="10 11" key="1">
    <citation type="submission" date="2019-01" db="EMBL/GenBank/DDBJ databases">
        <title>Genome sequence of Salinicola endophyticus REST5.</title>
        <authorList>
            <person name="Nascimento F.X."/>
        </authorList>
    </citation>
    <scope>NUCLEOTIDE SEQUENCE [LARGE SCALE GENOMIC DNA]</scope>
    <source>
        <strain evidence="10 11">REST5</strain>
    </source>
</reference>
<evidence type="ECO:0000256" key="8">
    <source>
        <dbReference type="RuleBase" id="RU363032"/>
    </source>
</evidence>
<keyword evidence="4" id="KW-1003">Cell membrane</keyword>
<evidence type="ECO:0000259" key="9">
    <source>
        <dbReference type="PROSITE" id="PS50928"/>
    </source>
</evidence>
<dbReference type="Pfam" id="PF00528">
    <property type="entry name" value="BPD_transp_1"/>
    <property type="match status" value="1"/>
</dbReference>
<proteinExistence type="inferred from homology"/>
<keyword evidence="11" id="KW-1185">Reference proteome</keyword>
<dbReference type="Proteomes" id="UP001321526">
    <property type="component" value="Chromosome"/>
</dbReference>
<keyword evidence="7 8" id="KW-0472">Membrane</keyword>
<accession>A0ABY8FK28</accession>
<feature type="transmembrane region" description="Helical" evidence="8">
    <location>
        <begin position="92"/>
        <end position="110"/>
    </location>
</feature>
<feature type="transmembrane region" description="Helical" evidence="8">
    <location>
        <begin position="174"/>
        <end position="196"/>
    </location>
</feature>
<dbReference type="PROSITE" id="PS50928">
    <property type="entry name" value="ABC_TM1"/>
    <property type="match status" value="1"/>
</dbReference>
<dbReference type="PANTHER" id="PTHR42929">
    <property type="entry name" value="INNER MEMBRANE ABC TRANSPORTER PERMEASE PROTEIN YDCU-RELATED-RELATED"/>
    <property type="match status" value="1"/>
</dbReference>
<evidence type="ECO:0000256" key="1">
    <source>
        <dbReference type="ARBA" id="ARBA00004651"/>
    </source>
</evidence>
<evidence type="ECO:0000256" key="2">
    <source>
        <dbReference type="ARBA" id="ARBA00007069"/>
    </source>
</evidence>
<name>A0ABY8FK28_9GAMM</name>
<dbReference type="RefSeq" id="WP_110676747.1">
    <property type="nucleotide sequence ID" value="NZ_CP035631.1"/>
</dbReference>
<evidence type="ECO:0000256" key="5">
    <source>
        <dbReference type="ARBA" id="ARBA00022692"/>
    </source>
</evidence>
<feature type="domain" description="ABC transmembrane type-1" evidence="9">
    <location>
        <begin position="88"/>
        <end position="294"/>
    </location>
</feature>
<dbReference type="Gene3D" id="1.10.3720.10">
    <property type="entry name" value="MetI-like"/>
    <property type="match status" value="1"/>
</dbReference>
<evidence type="ECO:0000256" key="4">
    <source>
        <dbReference type="ARBA" id="ARBA00022475"/>
    </source>
</evidence>
<feature type="transmembrane region" description="Helical" evidence="8">
    <location>
        <begin position="217"/>
        <end position="247"/>
    </location>
</feature>
<keyword evidence="3 8" id="KW-0813">Transport</keyword>
<evidence type="ECO:0000256" key="7">
    <source>
        <dbReference type="ARBA" id="ARBA00023136"/>
    </source>
</evidence>
<feature type="transmembrane region" description="Helical" evidence="8">
    <location>
        <begin position="122"/>
        <end position="142"/>
    </location>
</feature>
<organism evidence="10 11">
    <name type="scientific">Salinicola endophyticus</name>
    <dbReference type="NCBI Taxonomy" id="1949083"/>
    <lineage>
        <taxon>Bacteria</taxon>
        <taxon>Pseudomonadati</taxon>
        <taxon>Pseudomonadota</taxon>
        <taxon>Gammaproteobacteria</taxon>
        <taxon>Oceanospirillales</taxon>
        <taxon>Halomonadaceae</taxon>
        <taxon>Salinicola</taxon>
    </lineage>
</organism>
<keyword evidence="5 8" id="KW-0812">Transmembrane</keyword>